<dbReference type="FunFam" id="3.30.565.10:FF:000006">
    <property type="entry name" value="Sensor histidine kinase WalK"/>
    <property type="match status" value="1"/>
</dbReference>
<dbReference type="PRINTS" id="PR00344">
    <property type="entry name" value="BCTRLSENSOR"/>
</dbReference>
<dbReference type="InterPro" id="IPR011990">
    <property type="entry name" value="TPR-like_helical_dom_sf"/>
</dbReference>
<dbReference type="GO" id="GO:0000155">
    <property type="term" value="F:phosphorelay sensor kinase activity"/>
    <property type="evidence" value="ECO:0007669"/>
    <property type="project" value="InterPro"/>
</dbReference>
<dbReference type="CDD" id="cd00082">
    <property type="entry name" value="HisKA"/>
    <property type="match status" value="1"/>
</dbReference>
<dbReference type="AlphaFoldDB" id="A0A1M5C9B0"/>
<dbReference type="OrthoDB" id="9806995at2"/>
<feature type="transmembrane region" description="Helical" evidence="7">
    <location>
        <begin position="20"/>
        <end position="38"/>
    </location>
</feature>
<evidence type="ECO:0000313" key="10">
    <source>
        <dbReference type="Proteomes" id="UP000184041"/>
    </source>
</evidence>
<dbReference type="InterPro" id="IPR050736">
    <property type="entry name" value="Sensor_HK_Regulatory"/>
</dbReference>
<reference evidence="9 10" key="1">
    <citation type="submission" date="2016-11" db="EMBL/GenBank/DDBJ databases">
        <authorList>
            <person name="Jaros S."/>
            <person name="Januszkiewicz K."/>
            <person name="Wedrychowicz H."/>
        </authorList>
    </citation>
    <scope>NUCLEOTIDE SEQUENCE [LARGE SCALE GENOMIC DNA]</scope>
    <source>
        <strain evidence="9 10">DSM 21986</strain>
    </source>
</reference>
<keyword evidence="7" id="KW-0812">Transmembrane</keyword>
<sequence length="719" mass="83103">MSDEKFEEIMTIPAKFLRTFFPGFTEITTAAFFFICVFSSCMISEDFKNVDGDGEIKQMADEISTHVDSLVWAGHPDPVAFLDSAAQASPEPEIENLFRKYIAISYYFSEYRKNYALAETYADSTLQLFEKKQNDSDYDILHLYALLKKGETQQHQHLYGTAIRYFVQGWQMINPETAPCIAAKYLCRLGSISYEQENYRKSIDFYSRSWRLSADCSAHSDFSWFRRTFNHYHHLASNYRELQMPDSALYYDEWALALLEEAESSGRFSENANHRHYLKQAKGVAYGNMGTSNKEFGREEEAERFWKKSIAINERSGYANEHAELTRLRLAEYYVNAGRLKEAKTELEQTREWLDEVSSEKVELSWWRVRWKWLARAGNEAQEYAAYRQYMELQESKLQNKVDTGATDIAAQIRLSEQQHEIGRLQRESELGEMYLLMAVIVSLLTIVILFLIWRNWSQSKKNVQELADLSKQVFNQKLQLEKSNKTITRIMNMVVHDLRNPLTGIKGISSMLRSDEKLADEHKKMIGLIHDSSNHAMELINELMDSNILEELENGYKSKKKERTEMRPFLKRCVDVLQFRAREKGQTIELDFEGDATVSLNRDAMQRVIGNLISNAIKFSHRDSTIRLSMEHSTETVLLSVQDNGIGIPNDLKEEVFDMFTEAKRQGTSGEQSFGLGLSISKQIVNAHGGSIWLESEEEKGTTVYIELPLISQDSKVQ</sequence>
<keyword evidence="4" id="KW-0808">Transferase</keyword>
<dbReference type="CDD" id="cd00075">
    <property type="entry name" value="HATPase"/>
    <property type="match status" value="1"/>
</dbReference>
<organism evidence="9 10">
    <name type="scientific">Fodinibius roseus</name>
    <dbReference type="NCBI Taxonomy" id="1194090"/>
    <lineage>
        <taxon>Bacteria</taxon>
        <taxon>Pseudomonadati</taxon>
        <taxon>Balneolota</taxon>
        <taxon>Balneolia</taxon>
        <taxon>Balneolales</taxon>
        <taxon>Balneolaceae</taxon>
        <taxon>Fodinibius</taxon>
    </lineage>
</organism>
<name>A0A1M5C9B0_9BACT</name>
<evidence type="ECO:0000256" key="1">
    <source>
        <dbReference type="ARBA" id="ARBA00000085"/>
    </source>
</evidence>
<evidence type="ECO:0000256" key="7">
    <source>
        <dbReference type="SAM" id="Phobius"/>
    </source>
</evidence>
<accession>A0A1M5C9B0</accession>
<dbReference type="Gene3D" id="1.10.287.130">
    <property type="match status" value="1"/>
</dbReference>
<dbReference type="SUPFAM" id="SSF48452">
    <property type="entry name" value="TPR-like"/>
    <property type="match status" value="2"/>
</dbReference>
<gene>
    <name evidence="9" type="ORF">SAMN05443144_109148</name>
</gene>
<dbReference type="InterPro" id="IPR019734">
    <property type="entry name" value="TPR_rpt"/>
</dbReference>
<dbReference type="PANTHER" id="PTHR43711">
    <property type="entry name" value="TWO-COMPONENT HISTIDINE KINASE"/>
    <property type="match status" value="1"/>
</dbReference>
<keyword evidence="6" id="KW-0902">Two-component regulatory system</keyword>
<keyword evidence="3" id="KW-0597">Phosphoprotein</keyword>
<dbReference type="SMART" id="SM00388">
    <property type="entry name" value="HisKA"/>
    <property type="match status" value="1"/>
</dbReference>
<evidence type="ECO:0000256" key="3">
    <source>
        <dbReference type="ARBA" id="ARBA00022553"/>
    </source>
</evidence>
<proteinExistence type="predicted"/>
<dbReference type="InterPro" id="IPR005467">
    <property type="entry name" value="His_kinase_dom"/>
</dbReference>
<dbReference type="SMART" id="SM00387">
    <property type="entry name" value="HATPase_c"/>
    <property type="match status" value="1"/>
</dbReference>
<dbReference type="Pfam" id="PF02518">
    <property type="entry name" value="HATPase_c"/>
    <property type="match status" value="1"/>
</dbReference>
<keyword evidence="7" id="KW-1133">Transmembrane helix</keyword>
<evidence type="ECO:0000313" key="9">
    <source>
        <dbReference type="EMBL" id="SHF51364.1"/>
    </source>
</evidence>
<keyword evidence="10" id="KW-1185">Reference proteome</keyword>
<dbReference type="EC" id="2.7.13.3" evidence="2"/>
<protein>
    <recommendedName>
        <fullName evidence="2">histidine kinase</fullName>
        <ecNumber evidence="2">2.7.13.3</ecNumber>
    </recommendedName>
</protein>
<dbReference type="STRING" id="1194090.SAMN05443144_109148"/>
<keyword evidence="5 9" id="KW-0418">Kinase</keyword>
<dbReference type="Gene3D" id="1.25.40.10">
    <property type="entry name" value="Tetratricopeptide repeat domain"/>
    <property type="match status" value="2"/>
</dbReference>
<dbReference type="Gene3D" id="3.30.565.10">
    <property type="entry name" value="Histidine kinase-like ATPase, C-terminal domain"/>
    <property type="match status" value="1"/>
</dbReference>
<feature type="transmembrane region" description="Helical" evidence="7">
    <location>
        <begin position="434"/>
        <end position="454"/>
    </location>
</feature>
<dbReference type="InterPro" id="IPR036097">
    <property type="entry name" value="HisK_dim/P_sf"/>
</dbReference>
<evidence type="ECO:0000256" key="5">
    <source>
        <dbReference type="ARBA" id="ARBA00022777"/>
    </source>
</evidence>
<comment type="catalytic activity">
    <reaction evidence="1">
        <text>ATP + protein L-histidine = ADP + protein N-phospho-L-histidine.</text>
        <dbReference type="EC" id="2.7.13.3"/>
    </reaction>
</comment>
<dbReference type="PANTHER" id="PTHR43711:SF31">
    <property type="entry name" value="HISTIDINE KINASE"/>
    <property type="match status" value="1"/>
</dbReference>
<dbReference type="InterPro" id="IPR036890">
    <property type="entry name" value="HATPase_C_sf"/>
</dbReference>
<evidence type="ECO:0000259" key="8">
    <source>
        <dbReference type="PROSITE" id="PS50109"/>
    </source>
</evidence>
<dbReference type="PROSITE" id="PS50109">
    <property type="entry name" value="HIS_KIN"/>
    <property type="match status" value="1"/>
</dbReference>
<feature type="domain" description="Histidine kinase" evidence="8">
    <location>
        <begin position="494"/>
        <end position="713"/>
    </location>
</feature>
<dbReference type="SMART" id="SM00028">
    <property type="entry name" value="TPR"/>
    <property type="match status" value="2"/>
</dbReference>
<evidence type="ECO:0000256" key="6">
    <source>
        <dbReference type="ARBA" id="ARBA00023012"/>
    </source>
</evidence>
<dbReference type="InterPro" id="IPR004358">
    <property type="entry name" value="Sig_transdc_His_kin-like_C"/>
</dbReference>
<dbReference type="InterPro" id="IPR003594">
    <property type="entry name" value="HATPase_dom"/>
</dbReference>
<dbReference type="Proteomes" id="UP000184041">
    <property type="component" value="Unassembled WGS sequence"/>
</dbReference>
<dbReference type="SUPFAM" id="SSF55874">
    <property type="entry name" value="ATPase domain of HSP90 chaperone/DNA topoisomerase II/histidine kinase"/>
    <property type="match status" value="1"/>
</dbReference>
<dbReference type="SUPFAM" id="SSF47384">
    <property type="entry name" value="Homodimeric domain of signal transducing histidine kinase"/>
    <property type="match status" value="1"/>
</dbReference>
<keyword evidence="7" id="KW-0472">Membrane</keyword>
<dbReference type="EMBL" id="FQUS01000009">
    <property type="protein sequence ID" value="SHF51364.1"/>
    <property type="molecule type" value="Genomic_DNA"/>
</dbReference>
<evidence type="ECO:0000256" key="4">
    <source>
        <dbReference type="ARBA" id="ARBA00022679"/>
    </source>
</evidence>
<evidence type="ECO:0000256" key="2">
    <source>
        <dbReference type="ARBA" id="ARBA00012438"/>
    </source>
</evidence>
<dbReference type="InterPro" id="IPR003661">
    <property type="entry name" value="HisK_dim/P_dom"/>
</dbReference>
<dbReference type="Pfam" id="PF00512">
    <property type="entry name" value="HisKA"/>
    <property type="match status" value="1"/>
</dbReference>